<reference evidence="2" key="1">
    <citation type="journal article" date="2019" name="Sci. Rep.">
        <title>Draft genome of Tanacetum cinerariifolium, the natural source of mosquito coil.</title>
        <authorList>
            <person name="Yamashiro T."/>
            <person name="Shiraishi A."/>
            <person name="Satake H."/>
            <person name="Nakayama K."/>
        </authorList>
    </citation>
    <scope>NUCLEOTIDE SEQUENCE</scope>
</reference>
<evidence type="ECO:0000313" key="2">
    <source>
        <dbReference type="EMBL" id="GFA30812.1"/>
    </source>
</evidence>
<feature type="non-terminal residue" evidence="2">
    <location>
        <position position="1"/>
    </location>
</feature>
<name>A0A699JFC4_TANCI</name>
<protein>
    <submittedName>
        <fullName evidence="2">Uncharacterized protein</fullName>
    </submittedName>
</protein>
<comment type="caution">
    <text evidence="2">The sequence shown here is derived from an EMBL/GenBank/DDBJ whole genome shotgun (WGS) entry which is preliminary data.</text>
</comment>
<feature type="compositionally biased region" description="Pro residues" evidence="1">
    <location>
        <begin position="19"/>
        <end position="33"/>
    </location>
</feature>
<proteinExistence type="predicted"/>
<accession>A0A699JFC4</accession>
<feature type="region of interest" description="Disordered" evidence="1">
    <location>
        <begin position="6"/>
        <end position="35"/>
    </location>
</feature>
<sequence length="125" mass="13959">ITVLLASRPATSTTSYNHYPPPAFNYTSEPPPRGKLSLDSRHMSENETHMTHHHVTLASQRVRMGCHVSPPEWVHVAFDVAMGKFSKQAEAVLEPATSRVKDRRVAPFSSCAGVSFVNTYTRFFT</sequence>
<gene>
    <name evidence="2" type="ORF">Tci_602784</name>
</gene>
<evidence type="ECO:0000256" key="1">
    <source>
        <dbReference type="SAM" id="MobiDB-lite"/>
    </source>
</evidence>
<organism evidence="2">
    <name type="scientific">Tanacetum cinerariifolium</name>
    <name type="common">Dalmatian daisy</name>
    <name type="synonym">Chrysanthemum cinerariifolium</name>
    <dbReference type="NCBI Taxonomy" id="118510"/>
    <lineage>
        <taxon>Eukaryota</taxon>
        <taxon>Viridiplantae</taxon>
        <taxon>Streptophyta</taxon>
        <taxon>Embryophyta</taxon>
        <taxon>Tracheophyta</taxon>
        <taxon>Spermatophyta</taxon>
        <taxon>Magnoliopsida</taxon>
        <taxon>eudicotyledons</taxon>
        <taxon>Gunneridae</taxon>
        <taxon>Pentapetalae</taxon>
        <taxon>asterids</taxon>
        <taxon>campanulids</taxon>
        <taxon>Asterales</taxon>
        <taxon>Asteraceae</taxon>
        <taxon>Asteroideae</taxon>
        <taxon>Anthemideae</taxon>
        <taxon>Anthemidinae</taxon>
        <taxon>Tanacetum</taxon>
    </lineage>
</organism>
<dbReference type="EMBL" id="BKCJ010402024">
    <property type="protein sequence ID" value="GFA30812.1"/>
    <property type="molecule type" value="Genomic_DNA"/>
</dbReference>
<dbReference type="AlphaFoldDB" id="A0A699JFC4"/>